<dbReference type="RefSeq" id="XP_060671687.1">
    <property type="nucleotide sequence ID" value="XM_060815704.1"/>
</dbReference>
<protein>
    <submittedName>
        <fullName evidence="12">Disease resistance protein RGA1 isoform X1</fullName>
    </submittedName>
</protein>
<keyword evidence="5" id="KW-0067">ATP-binding</keyword>
<dbReference type="Gene3D" id="1.10.10.10">
    <property type="entry name" value="Winged helix-like DNA-binding domain superfamily/Winged helix DNA-binding domain"/>
    <property type="match status" value="1"/>
</dbReference>
<evidence type="ECO:0000313" key="11">
    <source>
        <dbReference type="Proteomes" id="UP001652623"/>
    </source>
</evidence>
<dbReference type="PANTHER" id="PTHR36766:SF38">
    <property type="entry name" value="DISEASE RESISTANCE PROTEIN RGA3"/>
    <property type="match status" value="1"/>
</dbReference>
<dbReference type="Gene3D" id="1.20.5.4130">
    <property type="match status" value="1"/>
</dbReference>
<proteinExistence type="predicted"/>
<gene>
    <name evidence="12" type="primary">LOC107422383</name>
</gene>
<dbReference type="Gene3D" id="3.40.50.300">
    <property type="entry name" value="P-loop containing nucleotide triphosphate hydrolases"/>
    <property type="match status" value="1"/>
</dbReference>
<evidence type="ECO:0000256" key="5">
    <source>
        <dbReference type="ARBA" id="ARBA00022840"/>
    </source>
</evidence>
<dbReference type="InterPro" id="IPR058922">
    <property type="entry name" value="WHD_DRP"/>
</dbReference>
<keyword evidence="11" id="KW-1185">Reference proteome</keyword>
<evidence type="ECO:0000259" key="9">
    <source>
        <dbReference type="Pfam" id="PF23559"/>
    </source>
</evidence>
<dbReference type="PRINTS" id="PR00364">
    <property type="entry name" value="DISEASERSIST"/>
</dbReference>
<feature type="region of interest" description="Disordered" evidence="6">
    <location>
        <begin position="945"/>
        <end position="966"/>
    </location>
</feature>
<keyword evidence="2" id="KW-0677">Repeat</keyword>
<dbReference type="Pfam" id="PF00931">
    <property type="entry name" value="NB-ARC"/>
    <property type="match status" value="1"/>
</dbReference>
<dbReference type="InterPro" id="IPR036388">
    <property type="entry name" value="WH-like_DNA-bd_sf"/>
</dbReference>
<dbReference type="InterPro" id="IPR042197">
    <property type="entry name" value="Apaf_helical"/>
</dbReference>
<feature type="domain" description="Disease resistance N-terminal" evidence="8">
    <location>
        <begin position="12"/>
        <end position="96"/>
    </location>
</feature>
<keyword evidence="4" id="KW-0611">Plant defense</keyword>
<evidence type="ECO:0000256" key="6">
    <source>
        <dbReference type="SAM" id="MobiDB-lite"/>
    </source>
</evidence>
<evidence type="ECO:0000256" key="1">
    <source>
        <dbReference type="ARBA" id="ARBA00022614"/>
    </source>
</evidence>
<dbReference type="InterPro" id="IPR001611">
    <property type="entry name" value="Leu-rich_rpt"/>
</dbReference>
<feature type="domain" description="NB-ARC" evidence="7">
    <location>
        <begin position="178"/>
        <end position="349"/>
    </location>
</feature>
<evidence type="ECO:0000259" key="10">
    <source>
        <dbReference type="Pfam" id="PF25019"/>
    </source>
</evidence>
<evidence type="ECO:0000256" key="2">
    <source>
        <dbReference type="ARBA" id="ARBA00022737"/>
    </source>
</evidence>
<name>A0ABM4A4N1_ZIZJJ</name>
<evidence type="ECO:0000313" key="12">
    <source>
        <dbReference type="RefSeq" id="XP_060671687.1"/>
    </source>
</evidence>
<dbReference type="Pfam" id="PF25019">
    <property type="entry name" value="LRR_R13L1-DRL21"/>
    <property type="match status" value="1"/>
</dbReference>
<reference evidence="12" key="1">
    <citation type="submission" date="2025-08" db="UniProtKB">
        <authorList>
            <consortium name="RefSeq"/>
        </authorList>
    </citation>
    <scope>IDENTIFICATION</scope>
    <source>
        <tissue evidence="12">Seedling</tissue>
    </source>
</reference>
<feature type="domain" description="R13L1/DRL21-like LRR repeat region" evidence="10">
    <location>
        <begin position="701"/>
        <end position="823"/>
    </location>
</feature>
<sequence length="1115" mass="127982">MEEVVIFPVAERIIKSLAPQAVRKYASMLSIQDEISRLQDTISTIQDILLDAEKEQASNGQIRDWLERLEHVVYDADEFVDYLSTEALQLQLMMIESDNNMVKLKLKRQVCTLFSCLNQLVFRFKMARELNRIRDKLVEIFRDGRSFRFKERHEETRVSCNFSPENESYLYDYVIGRESDKNAILKRILDPEIEKDLRVVAIVGLGGVGKTTLAKCVFNDEMVQRRFELRMWVNVTDFDLRSVLGEIVQSASGNRSEHMEIDQLVKEVQKEINGKRYLLVLDDVWNIKNDERWRMLENVLSLGAQGSGIIITTRYNAVAKITSTMEPYMLGMLDEHDSWSLFKRVAFREGQEPNKPHIVETGKNISNKCGGNPLAIRNIGCFLYFLNPKEWPTYLTMEFSKIPASGADFFAVLKLSFDYLPSHLKLCFAFCCLFPKECEIDVQTLINFWMAQGFIYSSNPSKHMKDVGYEYFHELLSRSFFQDVQKDKHGMFTKCKMHSLIHDLAIQVAGRRYKMLPQYEDNIDTEVHHLSFNFHLDSHWKIPASLVHAKSIRTILLSNQLQWETEGRSSRSICGHVVLGCKRLRALDLHNSGINIVPHSIGKLKHLRYLDLSHNMNIKTLPSSITKLYHLQTLKLKFCQKLQELPRHIKKLINLINLEIDGCDNLTHMPCGLGKLTDLRTLSQFVLSKKTDLDWRRTGGLDELQNLNSLRGELKIKNLRHGADYEVANLKEKQLQSLILIWNNDDLEAVDNQEMNVDSSLNGLEPHISLKELSLSAYGGVEFPKWFSSLTNLVRVSLWRCKKCRYIPPLDQFSSLAALTLDELTNLEYISKNEKNQLSSTEILPSLKELRLTDLPNLKGWWRQVENEGVDGASSSTKATILLSTAERSQPLFRCLSKLTIENCPKLDSMPLYPNLDEVLKLNNSSLEPLRQTMRMSVAGQQIPTTTAADEASTSTISNSVPSTRTSSPLSKLRNLCIVGMTELDFSTGDVIMWKAFESLHSLTFDHLPQLKTIPEGLQQLDNLHELYIRRCDNFEAIPKWIIDLKSLKKLAIQLLPNLTSLPEELYNLTSLRKLEIEDCPKIAQKTNPGQDLIIKFLSTSEPPRIMYCQCIKTS</sequence>
<feature type="domain" description="Disease resistance protein winged helix" evidence="9">
    <location>
        <begin position="433"/>
        <end position="505"/>
    </location>
</feature>
<dbReference type="Gene3D" id="3.80.10.10">
    <property type="entry name" value="Ribonuclease Inhibitor"/>
    <property type="match status" value="2"/>
</dbReference>
<accession>A0ABM4A4N1</accession>
<dbReference type="PANTHER" id="PTHR36766">
    <property type="entry name" value="PLANT BROAD-SPECTRUM MILDEW RESISTANCE PROTEIN RPW8"/>
    <property type="match status" value="1"/>
</dbReference>
<evidence type="ECO:0000259" key="7">
    <source>
        <dbReference type="Pfam" id="PF00931"/>
    </source>
</evidence>
<dbReference type="InterPro" id="IPR056789">
    <property type="entry name" value="LRR_R13L1-DRL21"/>
</dbReference>
<dbReference type="PROSITE" id="PS51450">
    <property type="entry name" value="LRR"/>
    <property type="match status" value="1"/>
</dbReference>
<dbReference type="SUPFAM" id="SSF52540">
    <property type="entry name" value="P-loop containing nucleoside triphosphate hydrolases"/>
    <property type="match status" value="1"/>
</dbReference>
<organism evidence="11 12">
    <name type="scientific">Ziziphus jujuba</name>
    <name type="common">Chinese jujube</name>
    <name type="synonym">Ziziphus sativa</name>
    <dbReference type="NCBI Taxonomy" id="326968"/>
    <lineage>
        <taxon>Eukaryota</taxon>
        <taxon>Viridiplantae</taxon>
        <taxon>Streptophyta</taxon>
        <taxon>Embryophyta</taxon>
        <taxon>Tracheophyta</taxon>
        <taxon>Spermatophyta</taxon>
        <taxon>Magnoliopsida</taxon>
        <taxon>eudicotyledons</taxon>
        <taxon>Gunneridae</taxon>
        <taxon>Pentapetalae</taxon>
        <taxon>rosids</taxon>
        <taxon>fabids</taxon>
        <taxon>Rosales</taxon>
        <taxon>Rhamnaceae</taxon>
        <taxon>Paliureae</taxon>
        <taxon>Ziziphus</taxon>
    </lineage>
</organism>
<dbReference type="InterPro" id="IPR002182">
    <property type="entry name" value="NB-ARC"/>
</dbReference>
<dbReference type="Pfam" id="PF18052">
    <property type="entry name" value="Rx_N"/>
    <property type="match status" value="1"/>
</dbReference>
<dbReference type="GeneID" id="107422383"/>
<keyword evidence="1" id="KW-0433">Leucine-rich repeat</keyword>
<keyword evidence="3" id="KW-0547">Nucleotide-binding</keyword>
<dbReference type="InterPro" id="IPR041118">
    <property type="entry name" value="Rx_N"/>
</dbReference>
<dbReference type="InterPro" id="IPR027417">
    <property type="entry name" value="P-loop_NTPase"/>
</dbReference>
<evidence type="ECO:0000259" key="8">
    <source>
        <dbReference type="Pfam" id="PF18052"/>
    </source>
</evidence>
<dbReference type="Gene3D" id="1.10.8.430">
    <property type="entry name" value="Helical domain of apoptotic protease-activating factors"/>
    <property type="match status" value="1"/>
</dbReference>
<evidence type="ECO:0000256" key="4">
    <source>
        <dbReference type="ARBA" id="ARBA00022821"/>
    </source>
</evidence>
<dbReference type="InterPro" id="IPR032675">
    <property type="entry name" value="LRR_dom_sf"/>
</dbReference>
<evidence type="ECO:0000256" key="3">
    <source>
        <dbReference type="ARBA" id="ARBA00022741"/>
    </source>
</evidence>
<dbReference type="Pfam" id="PF23559">
    <property type="entry name" value="WHD_DRP"/>
    <property type="match status" value="1"/>
</dbReference>
<dbReference type="Pfam" id="PF13855">
    <property type="entry name" value="LRR_8"/>
    <property type="match status" value="1"/>
</dbReference>
<dbReference type="SUPFAM" id="SSF52058">
    <property type="entry name" value="L domain-like"/>
    <property type="match status" value="1"/>
</dbReference>
<dbReference type="Proteomes" id="UP001652623">
    <property type="component" value="Chromosome 3"/>
</dbReference>
<feature type="compositionally biased region" description="Low complexity" evidence="6">
    <location>
        <begin position="945"/>
        <end position="958"/>
    </location>
</feature>